<evidence type="ECO:0000313" key="3">
    <source>
        <dbReference type="Proteomes" id="UP000261560"/>
    </source>
</evidence>
<evidence type="ECO:0000256" key="1">
    <source>
        <dbReference type="SAM" id="MobiDB-lite"/>
    </source>
</evidence>
<dbReference type="Ensembl" id="ENSOMET00000030205.1">
    <property type="protein sequence ID" value="ENSOMEP00000035356.1"/>
    <property type="gene ID" value="ENSOMEG00000022582.1"/>
</dbReference>
<feature type="region of interest" description="Disordered" evidence="1">
    <location>
        <begin position="68"/>
        <end position="122"/>
    </location>
</feature>
<reference evidence="2" key="2">
    <citation type="submission" date="2025-09" db="UniProtKB">
        <authorList>
            <consortium name="Ensembl"/>
        </authorList>
    </citation>
    <scope>IDENTIFICATION</scope>
</reference>
<name>A0A3B3DZK4_ORYME</name>
<organism evidence="2 3">
    <name type="scientific">Oryzias melastigma</name>
    <name type="common">Marine medaka</name>
    <dbReference type="NCBI Taxonomy" id="30732"/>
    <lineage>
        <taxon>Eukaryota</taxon>
        <taxon>Metazoa</taxon>
        <taxon>Chordata</taxon>
        <taxon>Craniata</taxon>
        <taxon>Vertebrata</taxon>
        <taxon>Euteleostomi</taxon>
        <taxon>Actinopterygii</taxon>
        <taxon>Neopterygii</taxon>
        <taxon>Teleostei</taxon>
        <taxon>Neoteleostei</taxon>
        <taxon>Acanthomorphata</taxon>
        <taxon>Ovalentaria</taxon>
        <taxon>Atherinomorphae</taxon>
        <taxon>Beloniformes</taxon>
        <taxon>Adrianichthyidae</taxon>
        <taxon>Oryziinae</taxon>
        <taxon>Oryzias</taxon>
    </lineage>
</organism>
<evidence type="ECO:0000313" key="2">
    <source>
        <dbReference type="Ensembl" id="ENSOMEP00000035356.1"/>
    </source>
</evidence>
<dbReference type="AlphaFoldDB" id="A0A3B3DZK4"/>
<dbReference type="GeneTree" id="ENSGT00910000148192"/>
<sequence>SSNKNKNREMSLHQYGAELVDVALVDVFDGEVTAEHLQEHLPELSGGQIVEEGVEDGAQVEEGVCHREERDVAPEVGSSPLGLRHSRHHEAADLVGKPAQGQGSHNETWKHKPKTIMNKRTT</sequence>
<dbReference type="PaxDb" id="30732-ENSOMEP00000035356"/>
<keyword evidence="3" id="KW-1185">Reference proteome</keyword>
<protein>
    <submittedName>
        <fullName evidence="2">Uncharacterized protein</fullName>
    </submittedName>
</protein>
<accession>A0A3B3DZK4</accession>
<dbReference type="OMA" id="KPAYHQG"/>
<reference evidence="2" key="1">
    <citation type="submission" date="2025-08" db="UniProtKB">
        <authorList>
            <consortium name="Ensembl"/>
        </authorList>
    </citation>
    <scope>IDENTIFICATION</scope>
</reference>
<proteinExistence type="predicted"/>
<dbReference type="Proteomes" id="UP000261560">
    <property type="component" value="Unplaced"/>
</dbReference>